<keyword evidence="1" id="KW-0808">Transferase</keyword>
<keyword evidence="1" id="KW-0548">Nucleotidyltransferase</keyword>
<dbReference type="GO" id="GO:0003964">
    <property type="term" value="F:RNA-directed DNA polymerase activity"/>
    <property type="evidence" value="ECO:0007669"/>
    <property type="project" value="UniProtKB-KW"/>
</dbReference>
<feature type="non-terminal residue" evidence="1">
    <location>
        <position position="171"/>
    </location>
</feature>
<feature type="non-terminal residue" evidence="1">
    <location>
        <position position="1"/>
    </location>
</feature>
<organism evidence="1">
    <name type="scientific">Ixodes ricinus</name>
    <name type="common">Common tick</name>
    <name type="synonym">Acarus ricinus</name>
    <dbReference type="NCBI Taxonomy" id="34613"/>
    <lineage>
        <taxon>Eukaryota</taxon>
        <taxon>Metazoa</taxon>
        <taxon>Ecdysozoa</taxon>
        <taxon>Arthropoda</taxon>
        <taxon>Chelicerata</taxon>
        <taxon>Arachnida</taxon>
        <taxon>Acari</taxon>
        <taxon>Parasitiformes</taxon>
        <taxon>Ixodida</taxon>
        <taxon>Ixodoidea</taxon>
        <taxon>Ixodidae</taxon>
        <taxon>Ixodinae</taxon>
        <taxon>Ixodes</taxon>
    </lineage>
</organism>
<dbReference type="EMBL" id="GEGO01006960">
    <property type="protein sequence ID" value="JAR88444.1"/>
    <property type="molecule type" value="Transcribed_RNA"/>
</dbReference>
<dbReference type="Gene3D" id="3.60.10.10">
    <property type="entry name" value="Endonuclease/exonuclease/phosphatase"/>
    <property type="match status" value="1"/>
</dbReference>
<sequence length="171" mass="19785">NAYYQNTRGLRTKADTFLPNVVSSNFNIICLTETWLNEEISSADYFPPFYTVHRRDRDYALTRQKFGGGVLIAVNQSVTSHRRRDLETYPECVWIELLSNDGCNYLIGNYYFPPLSDNRIFNEHFDTLEKEIDFSKFRVHIYGDFNLPGANWQSGFVTSQSSITASKSSHL</sequence>
<evidence type="ECO:0000313" key="1">
    <source>
        <dbReference type="EMBL" id="JAR88444.1"/>
    </source>
</evidence>
<keyword evidence="1" id="KW-0695">RNA-directed DNA polymerase</keyword>
<protein>
    <submittedName>
        <fullName evidence="1">Putative rna-directed dna polymerase from mobile element jockey-like protein</fullName>
    </submittedName>
</protein>
<name>A0A147BCE6_IXORI</name>
<reference evidence="1" key="1">
    <citation type="journal article" date="2018" name="PLoS Negl. Trop. Dis.">
        <title>Sialome diversity of ticks revealed by RNAseq of single tick salivary glands.</title>
        <authorList>
            <person name="Perner J."/>
            <person name="Kropackova S."/>
            <person name="Kopacek P."/>
            <person name="Ribeiro J.M."/>
        </authorList>
    </citation>
    <scope>NUCLEOTIDE SEQUENCE</scope>
    <source>
        <strain evidence="1">Siblings of single egg batch collected in Ceske Budejovice</strain>
        <tissue evidence="1">Salivary glands</tissue>
    </source>
</reference>
<proteinExistence type="predicted"/>
<dbReference type="SUPFAM" id="SSF56219">
    <property type="entry name" value="DNase I-like"/>
    <property type="match status" value="1"/>
</dbReference>
<dbReference type="AlphaFoldDB" id="A0A147BCE6"/>
<dbReference type="InterPro" id="IPR036691">
    <property type="entry name" value="Endo/exonu/phosph_ase_sf"/>
</dbReference>
<accession>A0A147BCE6</accession>